<accession>A0ABP8G1T9</accession>
<keyword evidence="2" id="KW-0238">DNA-binding</keyword>
<evidence type="ECO:0000256" key="3">
    <source>
        <dbReference type="ARBA" id="ARBA00023163"/>
    </source>
</evidence>
<gene>
    <name evidence="5" type="ORF">GCM10023143_27010</name>
</gene>
<evidence type="ECO:0000256" key="2">
    <source>
        <dbReference type="ARBA" id="ARBA00023125"/>
    </source>
</evidence>
<reference evidence="6" key="1">
    <citation type="journal article" date="2019" name="Int. J. Syst. Evol. Microbiol.">
        <title>The Global Catalogue of Microorganisms (GCM) 10K type strain sequencing project: providing services to taxonomists for standard genome sequencing and annotation.</title>
        <authorList>
            <consortium name="The Broad Institute Genomics Platform"/>
            <consortium name="The Broad Institute Genome Sequencing Center for Infectious Disease"/>
            <person name="Wu L."/>
            <person name="Ma J."/>
        </authorList>
    </citation>
    <scope>NUCLEOTIDE SEQUENCE [LARGE SCALE GENOMIC DNA]</scope>
    <source>
        <strain evidence="6">JCM 17664</strain>
    </source>
</reference>
<keyword evidence="6" id="KW-1185">Reference proteome</keyword>
<proteinExistence type="predicted"/>
<keyword evidence="3" id="KW-0804">Transcription</keyword>
<organism evidence="5 6">
    <name type="scientific">Compostibacter hankyongensis</name>
    <dbReference type="NCBI Taxonomy" id="1007089"/>
    <lineage>
        <taxon>Bacteria</taxon>
        <taxon>Pseudomonadati</taxon>
        <taxon>Bacteroidota</taxon>
        <taxon>Chitinophagia</taxon>
        <taxon>Chitinophagales</taxon>
        <taxon>Chitinophagaceae</taxon>
        <taxon>Compostibacter</taxon>
    </lineage>
</organism>
<dbReference type="Gene3D" id="1.10.10.60">
    <property type="entry name" value="Homeodomain-like"/>
    <property type="match status" value="1"/>
</dbReference>
<dbReference type="InterPro" id="IPR046532">
    <property type="entry name" value="DUF6597"/>
</dbReference>
<keyword evidence="1" id="KW-0805">Transcription regulation</keyword>
<dbReference type="PANTHER" id="PTHR46796">
    <property type="entry name" value="HTH-TYPE TRANSCRIPTIONAL ACTIVATOR RHAS-RELATED"/>
    <property type="match status" value="1"/>
</dbReference>
<sequence length="272" mass="31353">MLYRTISPPPQLAPFVRAFWVLEGAASTEAPYIHRTLADGCAELIFHYRGRFDELTGKNEEQTASFRSGIHGPHSRFRRFIVRQDFGIFGVYLYPYALPLLFSRPANVLSNEMPSLEALSGNEGKILEEQVMPADHAERIAFITAFLEKKLLSRAAPEPPVFAAIRNIIRHRGTDKVKELANTYALSTRQFERNFKFFSGFSPKLYSRIIRFQSVQDAYKDPNSSLTRLAYASGYYDQSHFIHDFRTFSGYHPRHFFFKKTEATAFLENESR</sequence>
<dbReference type="RefSeq" id="WP_344980192.1">
    <property type="nucleotide sequence ID" value="NZ_BAABFN010000007.1"/>
</dbReference>
<dbReference type="InterPro" id="IPR018060">
    <property type="entry name" value="HTH_AraC"/>
</dbReference>
<evidence type="ECO:0000256" key="1">
    <source>
        <dbReference type="ARBA" id="ARBA00023015"/>
    </source>
</evidence>
<dbReference type="Pfam" id="PF12833">
    <property type="entry name" value="HTH_18"/>
    <property type="match status" value="1"/>
</dbReference>
<evidence type="ECO:0000313" key="6">
    <source>
        <dbReference type="Proteomes" id="UP001501207"/>
    </source>
</evidence>
<feature type="domain" description="HTH araC/xylS-type" evidence="4">
    <location>
        <begin position="159"/>
        <end position="259"/>
    </location>
</feature>
<protein>
    <submittedName>
        <fullName evidence="5">Helix-turn-helix domain-containing protein</fullName>
    </submittedName>
</protein>
<dbReference type="Proteomes" id="UP001501207">
    <property type="component" value="Unassembled WGS sequence"/>
</dbReference>
<dbReference type="PANTHER" id="PTHR46796:SF13">
    <property type="entry name" value="HTH-TYPE TRANSCRIPTIONAL ACTIVATOR RHAS"/>
    <property type="match status" value="1"/>
</dbReference>
<evidence type="ECO:0000313" key="5">
    <source>
        <dbReference type="EMBL" id="GAA4315566.1"/>
    </source>
</evidence>
<dbReference type="InterPro" id="IPR050204">
    <property type="entry name" value="AraC_XylS_family_regulators"/>
</dbReference>
<dbReference type="PROSITE" id="PS01124">
    <property type="entry name" value="HTH_ARAC_FAMILY_2"/>
    <property type="match status" value="1"/>
</dbReference>
<dbReference type="EMBL" id="BAABFN010000007">
    <property type="protein sequence ID" value="GAA4315566.1"/>
    <property type="molecule type" value="Genomic_DNA"/>
</dbReference>
<dbReference type="Pfam" id="PF20240">
    <property type="entry name" value="DUF6597"/>
    <property type="match status" value="1"/>
</dbReference>
<dbReference type="SMART" id="SM00342">
    <property type="entry name" value="HTH_ARAC"/>
    <property type="match status" value="1"/>
</dbReference>
<comment type="caution">
    <text evidence="5">The sequence shown here is derived from an EMBL/GenBank/DDBJ whole genome shotgun (WGS) entry which is preliminary data.</text>
</comment>
<evidence type="ECO:0000259" key="4">
    <source>
        <dbReference type="PROSITE" id="PS01124"/>
    </source>
</evidence>
<name>A0ABP8G1T9_9BACT</name>